<protein>
    <submittedName>
        <fullName evidence="6">DNA-binding transcriptional regulator, AcrR family</fullName>
    </submittedName>
</protein>
<name>A0A1H1Q1F0_9MICO</name>
<dbReference type="InterPro" id="IPR009057">
    <property type="entry name" value="Homeodomain-like_sf"/>
</dbReference>
<accession>A0A1H1Q1F0</accession>
<dbReference type="InterPro" id="IPR036271">
    <property type="entry name" value="Tet_transcr_reg_TetR-rel_C_sf"/>
</dbReference>
<reference evidence="7" key="1">
    <citation type="submission" date="2016-10" db="EMBL/GenBank/DDBJ databases">
        <authorList>
            <person name="Varghese N."/>
            <person name="Submissions S."/>
        </authorList>
    </citation>
    <scope>NUCLEOTIDE SEQUENCE [LARGE SCALE GENOMIC DNA]</scope>
    <source>
        <strain evidence="7">DSM 22965</strain>
    </source>
</reference>
<sequence>MRKGEATNQAILRAGLSEASQVGLSRLTIGGLATAMEMSKSGLYAHFGSKEQLQVDILDFAADHFRDVVVLPALAEPAGLSRIRTVIERWMGWDGEGEYALPGGCVFAAAATELDDAPEGPVRDRLAEHHAAFQEALRRIHRSAVVVGDLRDTDSADFAHMLYGHMLGFHFAHRMMRDPLARERTWRAIDALLESQRA</sequence>
<keyword evidence="3" id="KW-0804">Transcription</keyword>
<feature type="domain" description="HTH tetR-type" evidence="5">
    <location>
        <begin position="5"/>
        <end position="65"/>
    </location>
</feature>
<dbReference type="InterPro" id="IPR011075">
    <property type="entry name" value="TetR_C"/>
</dbReference>
<dbReference type="InterPro" id="IPR001647">
    <property type="entry name" value="HTH_TetR"/>
</dbReference>
<gene>
    <name evidence="6" type="ORF">SAMN04489719_1704</name>
</gene>
<dbReference type="GO" id="GO:0003677">
    <property type="term" value="F:DNA binding"/>
    <property type="evidence" value="ECO:0007669"/>
    <property type="project" value="UniProtKB-UniRule"/>
</dbReference>
<dbReference type="SUPFAM" id="SSF48498">
    <property type="entry name" value="Tetracyclin repressor-like, C-terminal domain"/>
    <property type="match status" value="1"/>
</dbReference>
<evidence type="ECO:0000259" key="5">
    <source>
        <dbReference type="PROSITE" id="PS50977"/>
    </source>
</evidence>
<dbReference type="PANTHER" id="PTHR47506:SF6">
    <property type="entry name" value="HTH-TYPE TRANSCRIPTIONAL REPRESSOR NEMR"/>
    <property type="match status" value="1"/>
</dbReference>
<evidence type="ECO:0000313" key="6">
    <source>
        <dbReference type="EMBL" id="SDS17230.1"/>
    </source>
</evidence>
<evidence type="ECO:0000313" key="7">
    <source>
        <dbReference type="Proteomes" id="UP000199649"/>
    </source>
</evidence>
<evidence type="ECO:0000256" key="3">
    <source>
        <dbReference type="ARBA" id="ARBA00023163"/>
    </source>
</evidence>
<dbReference type="OrthoDB" id="326421at2"/>
<dbReference type="Gene3D" id="1.10.10.60">
    <property type="entry name" value="Homeodomain-like"/>
    <property type="match status" value="1"/>
</dbReference>
<dbReference type="Pfam" id="PF16925">
    <property type="entry name" value="TetR_C_13"/>
    <property type="match status" value="1"/>
</dbReference>
<dbReference type="AlphaFoldDB" id="A0A1H1Q1F0"/>
<dbReference type="EMBL" id="LT629734">
    <property type="protein sequence ID" value="SDS17230.1"/>
    <property type="molecule type" value="Genomic_DNA"/>
</dbReference>
<dbReference type="Proteomes" id="UP000199649">
    <property type="component" value="Chromosome I"/>
</dbReference>
<dbReference type="Pfam" id="PF00440">
    <property type="entry name" value="TetR_N"/>
    <property type="match status" value="1"/>
</dbReference>
<evidence type="ECO:0000256" key="2">
    <source>
        <dbReference type="ARBA" id="ARBA00023125"/>
    </source>
</evidence>
<keyword evidence="1" id="KW-0805">Transcription regulation</keyword>
<keyword evidence="7" id="KW-1185">Reference proteome</keyword>
<keyword evidence="2 4" id="KW-0238">DNA-binding</keyword>
<dbReference type="Gene3D" id="1.10.357.10">
    <property type="entry name" value="Tetracycline Repressor, domain 2"/>
    <property type="match status" value="1"/>
</dbReference>
<evidence type="ECO:0000256" key="1">
    <source>
        <dbReference type="ARBA" id="ARBA00023015"/>
    </source>
</evidence>
<feature type="DNA-binding region" description="H-T-H motif" evidence="4">
    <location>
        <begin position="28"/>
        <end position="47"/>
    </location>
</feature>
<dbReference type="PANTHER" id="PTHR47506">
    <property type="entry name" value="TRANSCRIPTIONAL REGULATORY PROTEIN"/>
    <property type="match status" value="1"/>
</dbReference>
<evidence type="ECO:0000256" key="4">
    <source>
        <dbReference type="PROSITE-ProRule" id="PRU00335"/>
    </source>
</evidence>
<organism evidence="6 7">
    <name type="scientific">Agrococcus carbonis</name>
    <dbReference type="NCBI Taxonomy" id="684552"/>
    <lineage>
        <taxon>Bacteria</taxon>
        <taxon>Bacillati</taxon>
        <taxon>Actinomycetota</taxon>
        <taxon>Actinomycetes</taxon>
        <taxon>Micrococcales</taxon>
        <taxon>Microbacteriaceae</taxon>
        <taxon>Agrococcus</taxon>
    </lineage>
</organism>
<dbReference type="SUPFAM" id="SSF46689">
    <property type="entry name" value="Homeodomain-like"/>
    <property type="match status" value="1"/>
</dbReference>
<dbReference type="RefSeq" id="WP_092666620.1">
    <property type="nucleotide sequence ID" value="NZ_LT629734.1"/>
</dbReference>
<proteinExistence type="predicted"/>
<dbReference type="PROSITE" id="PS50977">
    <property type="entry name" value="HTH_TETR_2"/>
    <property type="match status" value="1"/>
</dbReference>
<dbReference type="STRING" id="684552.SAMN04489719_1704"/>